<proteinExistence type="predicted"/>
<protein>
    <submittedName>
        <fullName evidence="2 3">Uncharacterized protein</fullName>
    </submittedName>
</protein>
<reference evidence="2" key="2">
    <citation type="submission" date="2016-05" db="EMBL/GenBank/DDBJ databases">
        <title>Comparative analysis highlights variable genome content of wheat rusts and divergence of the mating loci.</title>
        <authorList>
            <person name="Cuomo C.A."/>
            <person name="Bakkeren G."/>
            <person name="Szabo L."/>
            <person name="Khalil H."/>
            <person name="Joly D."/>
            <person name="Goldberg J."/>
            <person name="Young S."/>
            <person name="Zeng Q."/>
            <person name="Fellers J."/>
        </authorList>
    </citation>
    <scope>NUCLEOTIDE SEQUENCE [LARGE SCALE GENOMIC DNA]</scope>
    <source>
        <strain evidence="2">1-1 BBBD Race 1</strain>
    </source>
</reference>
<dbReference type="Proteomes" id="UP000005240">
    <property type="component" value="Unassembled WGS sequence"/>
</dbReference>
<reference evidence="3" key="4">
    <citation type="submission" date="2025-05" db="UniProtKB">
        <authorList>
            <consortium name="EnsemblFungi"/>
        </authorList>
    </citation>
    <scope>IDENTIFICATION</scope>
    <source>
        <strain evidence="3">isolate 1-1 / race 1 (BBBD)</strain>
    </source>
</reference>
<dbReference type="EnsemblFungi" id="PTTG_25932-t43_1">
    <property type="protein sequence ID" value="PTTG_25932-t43_1-p1"/>
    <property type="gene ID" value="PTTG_25932"/>
</dbReference>
<dbReference type="AlphaFoldDB" id="A0A180GY88"/>
<evidence type="ECO:0000313" key="3">
    <source>
        <dbReference type="EnsemblFungi" id="PTTG_25932-t43_1-p1"/>
    </source>
</evidence>
<sequence>MLFNTPKSLLLLNECDSITDSEGSQNPRTRLLLSTPLEPSVLRTATVKSIIQRNHYRHAKVELGLYLLLDSDPMLDGDLPSAGHRSSSSTGNYWLDCAESETSISFNDPNEIPSHLYNPPQLVAIPLKQMIQTNHCENRNVSPSELFDFALRELMSAEYPGAPKSEHSTPQEEETMRTTAAFPSTPTSLSISEILLICFLNIESSPGNQFAAPETLPICQISSDRHQSLNC</sequence>
<evidence type="ECO:0000313" key="4">
    <source>
        <dbReference type="Proteomes" id="UP000005240"/>
    </source>
</evidence>
<evidence type="ECO:0000256" key="1">
    <source>
        <dbReference type="SAM" id="MobiDB-lite"/>
    </source>
</evidence>
<gene>
    <name evidence="2" type="ORF">PTTG_25932</name>
</gene>
<name>A0A180GY88_PUCT1</name>
<accession>A0A180GY88</accession>
<dbReference type="VEuPathDB" id="FungiDB:PTTG_25932"/>
<organism evidence="2">
    <name type="scientific">Puccinia triticina (isolate 1-1 / race 1 (BBBD))</name>
    <name type="common">Brown leaf rust fungus</name>
    <dbReference type="NCBI Taxonomy" id="630390"/>
    <lineage>
        <taxon>Eukaryota</taxon>
        <taxon>Fungi</taxon>
        <taxon>Dikarya</taxon>
        <taxon>Basidiomycota</taxon>
        <taxon>Pucciniomycotina</taxon>
        <taxon>Pucciniomycetes</taxon>
        <taxon>Pucciniales</taxon>
        <taxon>Pucciniaceae</taxon>
        <taxon>Puccinia</taxon>
    </lineage>
</organism>
<feature type="region of interest" description="Disordered" evidence="1">
    <location>
        <begin position="160"/>
        <end position="184"/>
    </location>
</feature>
<feature type="compositionally biased region" description="Basic and acidic residues" evidence="1">
    <location>
        <begin position="164"/>
        <end position="176"/>
    </location>
</feature>
<keyword evidence="4" id="KW-1185">Reference proteome</keyword>
<reference evidence="2" key="1">
    <citation type="submission" date="2009-11" db="EMBL/GenBank/DDBJ databases">
        <authorList>
            <consortium name="The Broad Institute Genome Sequencing Platform"/>
            <person name="Ward D."/>
            <person name="Feldgarden M."/>
            <person name="Earl A."/>
            <person name="Young S.K."/>
            <person name="Zeng Q."/>
            <person name="Koehrsen M."/>
            <person name="Alvarado L."/>
            <person name="Berlin A."/>
            <person name="Bochicchio J."/>
            <person name="Borenstein D."/>
            <person name="Chapman S.B."/>
            <person name="Chen Z."/>
            <person name="Engels R."/>
            <person name="Freedman E."/>
            <person name="Gellesch M."/>
            <person name="Goldberg J."/>
            <person name="Griggs A."/>
            <person name="Gujja S."/>
            <person name="Heilman E."/>
            <person name="Heiman D."/>
            <person name="Hepburn T."/>
            <person name="Howarth C."/>
            <person name="Jen D."/>
            <person name="Larson L."/>
            <person name="Lewis B."/>
            <person name="Mehta T."/>
            <person name="Park D."/>
            <person name="Pearson M."/>
            <person name="Roberts A."/>
            <person name="Saif S."/>
            <person name="Shea T."/>
            <person name="Shenoy N."/>
            <person name="Sisk P."/>
            <person name="Stolte C."/>
            <person name="Sykes S."/>
            <person name="Thomson T."/>
            <person name="Walk T."/>
            <person name="White J."/>
            <person name="Yandava C."/>
            <person name="Izard J."/>
            <person name="Baranova O.V."/>
            <person name="Blanton J.M."/>
            <person name="Tanner A.C."/>
            <person name="Dewhirst F.E."/>
            <person name="Haas B."/>
            <person name="Nusbaum C."/>
            <person name="Birren B."/>
        </authorList>
    </citation>
    <scope>NUCLEOTIDE SEQUENCE [LARGE SCALE GENOMIC DNA]</scope>
    <source>
        <strain evidence="2">1-1 BBBD Race 1</strain>
    </source>
</reference>
<dbReference type="EMBL" id="ADAS02000011">
    <property type="protein sequence ID" value="OAV97700.1"/>
    <property type="molecule type" value="Genomic_DNA"/>
</dbReference>
<evidence type="ECO:0000313" key="2">
    <source>
        <dbReference type="EMBL" id="OAV97700.1"/>
    </source>
</evidence>
<reference evidence="3 4" key="3">
    <citation type="journal article" date="2017" name="G3 (Bethesda)">
        <title>Comparative analysis highlights variable genome content of wheat rusts and divergence of the mating loci.</title>
        <authorList>
            <person name="Cuomo C.A."/>
            <person name="Bakkeren G."/>
            <person name="Khalil H.B."/>
            <person name="Panwar V."/>
            <person name="Joly D."/>
            <person name="Linning R."/>
            <person name="Sakthikumar S."/>
            <person name="Song X."/>
            <person name="Adiconis X."/>
            <person name="Fan L."/>
            <person name="Goldberg J.M."/>
            <person name="Levin J.Z."/>
            <person name="Young S."/>
            <person name="Zeng Q."/>
            <person name="Anikster Y."/>
            <person name="Bruce M."/>
            <person name="Wang M."/>
            <person name="Yin C."/>
            <person name="McCallum B."/>
            <person name="Szabo L.J."/>
            <person name="Hulbert S."/>
            <person name="Chen X."/>
            <person name="Fellers J.P."/>
        </authorList>
    </citation>
    <scope>NUCLEOTIDE SEQUENCE</scope>
    <source>
        <strain evidence="3">isolate 1-1 / race 1 (BBBD)</strain>
        <strain evidence="4">Isolate 1-1 / race 1 (BBBD)</strain>
    </source>
</reference>